<comment type="caution">
    <text evidence="2">The sequence shown here is derived from an EMBL/GenBank/DDBJ whole genome shotgun (WGS) entry which is preliminary data.</text>
</comment>
<name>A0A841TY92_9BACL</name>
<gene>
    <name evidence="2" type="ORF">H7B90_17675</name>
</gene>
<evidence type="ECO:0000256" key="1">
    <source>
        <dbReference type="SAM" id="MobiDB-lite"/>
    </source>
</evidence>
<accession>A0A841TY92</accession>
<feature type="region of interest" description="Disordered" evidence="1">
    <location>
        <begin position="119"/>
        <end position="239"/>
    </location>
</feature>
<dbReference type="Proteomes" id="UP000553776">
    <property type="component" value="Unassembled WGS sequence"/>
</dbReference>
<feature type="compositionally biased region" description="Basic and acidic residues" evidence="1">
    <location>
        <begin position="193"/>
        <end position="237"/>
    </location>
</feature>
<protein>
    <submittedName>
        <fullName evidence="2">Uncharacterized protein</fullName>
    </submittedName>
</protein>
<dbReference type="AlphaFoldDB" id="A0A841TY92"/>
<proteinExistence type="predicted"/>
<evidence type="ECO:0000313" key="3">
    <source>
        <dbReference type="Proteomes" id="UP000553776"/>
    </source>
</evidence>
<reference evidence="2 3" key="1">
    <citation type="submission" date="2020-08" db="EMBL/GenBank/DDBJ databases">
        <title>Cohnella phylogeny.</title>
        <authorList>
            <person name="Dunlap C."/>
        </authorList>
    </citation>
    <scope>NUCLEOTIDE SEQUENCE [LARGE SCALE GENOMIC DNA]</scope>
    <source>
        <strain evidence="2 3">DSM 25239</strain>
    </source>
</reference>
<dbReference type="EMBL" id="JACJVR010000069">
    <property type="protein sequence ID" value="MBB6693236.1"/>
    <property type="molecule type" value="Genomic_DNA"/>
</dbReference>
<keyword evidence="3" id="KW-1185">Reference proteome</keyword>
<organism evidence="2 3">
    <name type="scientific">Cohnella xylanilytica</name>
    <dbReference type="NCBI Taxonomy" id="557555"/>
    <lineage>
        <taxon>Bacteria</taxon>
        <taxon>Bacillati</taxon>
        <taxon>Bacillota</taxon>
        <taxon>Bacilli</taxon>
        <taxon>Bacillales</taxon>
        <taxon>Paenibacillaceae</taxon>
        <taxon>Cohnella</taxon>
    </lineage>
</organism>
<dbReference type="RefSeq" id="WP_185137221.1">
    <property type="nucleotide sequence ID" value="NZ_JACJVR010000069.1"/>
</dbReference>
<evidence type="ECO:0000313" key="2">
    <source>
        <dbReference type="EMBL" id="MBB6693236.1"/>
    </source>
</evidence>
<sequence length="255" mass="27455">MLAELLCIAAVYAFAVVCAHGVARRRSEALEQHYVLVAGNHEDRIEWYMRALQSYSRRSGTDVRVTVVLEESGDGTGAIVEKFARGWDSGIAWQRGGRENLEAAAGLERSYRGVAGFRKGAGASRDGIEERDESVGMEREGINGLAESSDESAGIVGDGTESTAGNAGVARAGKESQAESTGEPAEFVANANRKGDHQLGADSGEGRSATHDEGTDSNGRWRAERRVGAENDSRDRTQTVWVELSKEEDLKRLPI</sequence>